<reference evidence="4" key="1">
    <citation type="journal article" date="2019" name="Int. J. Syst. Evol. Microbiol.">
        <title>The Global Catalogue of Microorganisms (GCM) 10K type strain sequencing project: providing services to taxonomists for standard genome sequencing and annotation.</title>
        <authorList>
            <consortium name="The Broad Institute Genomics Platform"/>
            <consortium name="The Broad Institute Genome Sequencing Center for Infectious Disease"/>
            <person name="Wu L."/>
            <person name="Ma J."/>
        </authorList>
    </citation>
    <scope>NUCLEOTIDE SEQUENCE [LARGE SCALE GENOMIC DNA]</scope>
    <source>
        <strain evidence="4">CGMCC 1.15774</strain>
    </source>
</reference>
<evidence type="ECO:0000259" key="2">
    <source>
        <dbReference type="Pfam" id="PF00144"/>
    </source>
</evidence>
<evidence type="ECO:0000256" key="1">
    <source>
        <dbReference type="SAM" id="MobiDB-lite"/>
    </source>
</evidence>
<dbReference type="PANTHER" id="PTHR43283:SF7">
    <property type="entry name" value="BETA-LACTAMASE-RELATED DOMAIN-CONTAINING PROTEIN"/>
    <property type="match status" value="1"/>
</dbReference>
<protein>
    <submittedName>
        <fullName evidence="3">Serine hydrolase domain-containing protein</fullName>
        <ecNumber evidence="3">3.-.-.-</ecNumber>
    </submittedName>
</protein>
<sequence length="403" mass="45202">MSIKVSDFLRVTSILTMLGLILTSIGCNKDDNPQSSIDDQPSNSENSSYNYSIPEEKQDGWSIASVEDVAIDKILLEEAISKIVDGNFVKISSVLVSRDGKLIVDELFRTTLDNNDAAVRNTNLNIHTMQSATKSFTSALMGIAIDKGYINSIETGFYTLFPEYGSFENWSDSKNDITLENVLTMQHGWQYNEWDYPIESDQNTLFFIYRNYSDFVKGLLDLPMSSEPGNTFVYSTMASHALGAAISSKSSKSIPDFAQEYLFGPMQFGTTYWLFSPANRAMTGCCLFISGRDMTKLGQLYLDEGRWNGKQLISSDWIEKSITSAVHLDLGFTDGYGYQWWMKEFKVNGQSMDSFFAAGNGGQFIYVFPSLNAVISFTGENYGSQTMYQVTSLLEDYLLKAFK</sequence>
<dbReference type="EC" id="3.-.-.-" evidence="3"/>
<comment type="caution">
    <text evidence="3">The sequence shown here is derived from an EMBL/GenBank/DDBJ whole genome shotgun (WGS) entry which is preliminary data.</text>
</comment>
<feature type="domain" description="Beta-lactamase-related" evidence="2">
    <location>
        <begin position="93"/>
        <end position="376"/>
    </location>
</feature>
<dbReference type="Pfam" id="PF00144">
    <property type="entry name" value="Beta-lactamase"/>
    <property type="match status" value="1"/>
</dbReference>
<feature type="compositionally biased region" description="Low complexity" evidence="1">
    <location>
        <begin position="41"/>
        <end position="51"/>
    </location>
</feature>
<keyword evidence="4" id="KW-1185">Reference proteome</keyword>
<organism evidence="3 4">
    <name type="scientific">Flagellimonas marina</name>
    <dbReference type="NCBI Taxonomy" id="1775168"/>
    <lineage>
        <taxon>Bacteria</taxon>
        <taxon>Pseudomonadati</taxon>
        <taxon>Bacteroidota</taxon>
        <taxon>Flavobacteriia</taxon>
        <taxon>Flavobacteriales</taxon>
        <taxon>Flavobacteriaceae</taxon>
        <taxon>Flagellimonas</taxon>
    </lineage>
</organism>
<feature type="region of interest" description="Disordered" evidence="1">
    <location>
        <begin position="32"/>
        <end position="51"/>
    </location>
</feature>
<proteinExistence type="predicted"/>
<dbReference type="EMBL" id="JBHSCL010000004">
    <property type="protein sequence ID" value="MFC4219195.1"/>
    <property type="molecule type" value="Genomic_DNA"/>
</dbReference>
<accession>A0ABV8PKR9</accession>
<dbReference type="Proteomes" id="UP001595841">
    <property type="component" value="Unassembled WGS sequence"/>
</dbReference>
<dbReference type="PANTHER" id="PTHR43283">
    <property type="entry name" value="BETA-LACTAMASE-RELATED"/>
    <property type="match status" value="1"/>
</dbReference>
<evidence type="ECO:0000313" key="4">
    <source>
        <dbReference type="Proteomes" id="UP001595841"/>
    </source>
</evidence>
<gene>
    <name evidence="3" type="ORF">ACFOWS_03580</name>
</gene>
<dbReference type="InterPro" id="IPR001466">
    <property type="entry name" value="Beta-lactam-related"/>
</dbReference>
<dbReference type="InterPro" id="IPR012338">
    <property type="entry name" value="Beta-lactam/transpept-like"/>
</dbReference>
<evidence type="ECO:0000313" key="3">
    <source>
        <dbReference type="EMBL" id="MFC4219195.1"/>
    </source>
</evidence>
<keyword evidence="3" id="KW-0378">Hydrolase</keyword>
<dbReference type="Gene3D" id="3.40.710.10">
    <property type="entry name" value="DD-peptidase/beta-lactamase superfamily"/>
    <property type="match status" value="1"/>
</dbReference>
<dbReference type="PROSITE" id="PS51257">
    <property type="entry name" value="PROKAR_LIPOPROTEIN"/>
    <property type="match status" value="1"/>
</dbReference>
<name>A0ABV8PKR9_9FLAO</name>
<dbReference type="GO" id="GO:0016787">
    <property type="term" value="F:hydrolase activity"/>
    <property type="evidence" value="ECO:0007669"/>
    <property type="project" value="UniProtKB-KW"/>
</dbReference>
<dbReference type="InterPro" id="IPR050789">
    <property type="entry name" value="Diverse_Enzym_Activities"/>
</dbReference>
<dbReference type="RefSeq" id="WP_379762610.1">
    <property type="nucleotide sequence ID" value="NZ_JBHSCL010000004.1"/>
</dbReference>
<dbReference type="SUPFAM" id="SSF56601">
    <property type="entry name" value="beta-lactamase/transpeptidase-like"/>
    <property type="match status" value="1"/>
</dbReference>